<reference evidence="6 7" key="1">
    <citation type="journal article" date="2018" name="Mol. Biol. Evol.">
        <title>Broad Genomic Sampling Reveals a Smut Pathogenic Ancestry of the Fungal Clade Ustilaginomycotina.</title>
        <authorList>
            <person name="Kijpornyongpan T."/>
            <person name="Mondo S.J."/>
            <person name="Barry K."/>
            <person name="Sandor L."/>
            <person name="Lee J."/>
            <person name="Lipzen A."/>
            <person name="Pangilinan J."/>
            <person name="LaButti K."/>
            <person name="Hainaut M."/>
            <person name="Henrissat B."/>
            <person name="Grigoriev I.V."/>
            <person name="Spatafora J.W."/>
            <person name="Aime M.C."/>
        </authorList>
    </citation>
    <scope>NUCLEOTIDE SEQUENCE [LARGE SCALE GENOMIC DNA]</scope>
    <source>
        <strain evidence="6 7">MCA 5214</strain>
    </source>
</reference>
<evidence type="ECO:0000256" key="2">
    <source>
        <dbReference type="ARBA" id="ARBA00022692"/>
    </source>
</evidence>
<protein>
    <recommendedName>
        <fullName evidence="8">MFS general substrate transporter</fullName>
    </recommendedName>
</protein>
<dbReference type="PANTHER" id="PTHR23501">
    <property type="entry name" value="MAJOR FACILITATOR SUPERFAMILY"/>
    <property type="match status" value="1"/>
</dbReference>
<feature type="transmembrane region" description="Helical" evidence="5">
    <location>
        <begin position="120"/>
        <end position="141"/>
    </location>
</feature>
<name>A0A316UMS9_9BASI</name>
<evidence type="ECO:0000256" key="5">
    <source>
        <dbReference type="SAM" id="Phobius"/>
    </source>
</evidence>
<proteinExistence type="predicted"/>
<dbReference type="OrthoDB" id="2241241at2759"/>
<evidence type="ECO:0000313" key="6">
    <source>
        <dbReference type="EMBL" id="PWN26540.1"/>
    </source>
</evidence>
<feature type="transmembrane region" description="Helical" evidence="5">
    <location>
        <begin position="28"/>
        <end position="46"/>
    </location>
</feature>
<evidence type="ECO:0000256" key="4">
    <source>
        <dbReference type="ARBA" id="ARBA00023136"/>
    </source>
</evidence>
<feature type="transmembrane region" description="Helical" evidence="5">
    <location>
        <begin position="450"/>
        <end position="473"/>
    </location>
</feature>
<dbReference type="Gene3D" id="1.20.1250.20">
    <property type="entry name" value="MFS general substrate transporter like domains"/>
    <property type="match status" value="1"/>
</dbReference>
<keyword evidence="3 5" id="KW-1133">Transmembrane helix</keyword>
<keyword evidence="2 5" id="KW-0812">Transmembrane</keyword>
<keyword evidence="7" id="KW-1185">Reference proteome</keyword>
<comment type="subcellular location">
    <subcellularLocation>
        <location evidence="1">Membrane</location>
        <topology evidence="1">Multi-pass membrane protein</topology>
    </subcellularLocation>
</comment>
<dbReference type="Pfam" id="PF07690">
    <property type="entry name" value="MFS_1"/>
    <property type="match status" value="1"/>
</dbReference>
<feature type="transmembrane region" description="Helical" evidence="5">
    <location>
        <begin position="320"/>
        <end position="342"/>
    </location>
</feature>
<feature type="transmembrane region" description="Helical" evidence="5">
    <location>
        <begin position="52"/>
        <end position="76"/>
    </location>
</feature>
<feature type="transmembrane region" description="Helical" evidence="5">
    <location>
        <begin position="525"/>
        <end position="547"/>
    </location>
</feature>
<dbReference type="GeneID" id="37029390"/>
<dbReference type="AlphaFoldDB" id="A0A316UMS9"/>
<dbReference type="PANTHER" id="PTHR23501:SF58">
    <property type="entry name" value="LOW AFFINITY HEME TRANSPORTER STR3"/>
    <property type="match status" value="1"/>
</dbReference>
<feature type="transmembrane region" description="Helical" evidence="5">
    <location>
        <begin position="282"/>
        <end position="300"/>
    </location>
</feature>
<evidence type="ECO:0000256" key="1">
    <source>
        <dbReference type="ARBA" id="ARBA00004141"/>
    </source>
</evidence>
<feature type="transmembrane region" description="Helical" evidence="5">
    <location>
        <begin position="187"/>
        <end position="207"/>
    </location>
</feature>
<sequence>MAEEAPAGVSKVEAFNKVLYHSGAKGKILLWLLAVSIGLTMFVYAMDQGITTTFFTAMATSTFGNHAGLAAVSVASQIIRAISKPFIGKLADLSSRPTTYVVVLVFYVIGFVVAASSHTFAAYAIGISFTAIGKSGLDLLGDIIVGDLTPLEWRGFFGSLLSIPFVITVPVNGFIADGLGDDHWRWGLGMFCIMVPVLLAPAIWTLYTMQHRGQKLGMVTMASSKKERKEGAPIAINWKRAVIDALIEIDFFALILLGFAFALILLPFTLAKSAAGGWSNPSMIAMLVVGFVILGAFVLFEMYVSPKPLMSHRILRNRAFIAAVVIDVFAQCSSAVRNTYFFSYVYAVKPWSNYVLIIFLGITTIGLSLVGPIAGIVQRITHRYKTMMIIGGVGKFIGYGVLIEPGSNAMSTGTGRLLAAQLLLCLASFSVVGARVGSQASVPHEDLSTVIYLLSLWSTLGSSVGGAIASAIWTNTMLDQMRKELPDVPEATLKTVYGSIAKLRSRYPSLDDPIRQGVIRAYSQVNGWIAITACVLAAIPIIATFWMPDYYLGKQHNTITQTGLDGSRVEVPENERRVVEETGEKKSWLIKLRDMYRRDVL</sequence>
<feature type="transmembrane region" description="Helical" evidence="5">
    <location>
        <begin position="153"/>
        <end position="175"/>
    </location>
</feature>
<feature type="transmembrane region" description="Helical" evidence="5">
    <location>
        <begin position="354"/>
        <end position="377"/>
    </location>
</feature>
<dbReference type="STRING" id="1569628.A0A316UMS9"/>
<feature type="transmembrane region" description="Helical" evidence="5">
    <location>
        <begin position="249"/>
        <end position="270"/>
    </location>
</feature>
<dbReference type="EMBL" id="KZ819671">
    <property type="protein sequence ID" value="PWN26540.1"/>
    <property type="molecule type" value="Genomic_DNA"/>
</dbReference>
<dbReference type="InterPro" id="IPR036259">
    <property type="entry name" value="MFS_trans_sf"/>
</dbReference>
<evidence type="ECO:0008006" key="8">
    <source>
        <dbReference type="Google" id="ProtNLM"/>
    </source>
</evidence>
<feature type="transmembrane region" description="Helical" evidence="5">
    <location>
        <begin position="97"/>
        <end position="114"/>
    </location>
</feature>
<organism evidence="6 7">
    <name type="scientific">Jaminaea rosea</name>
    <dbReference type="NCBI Taxonomy" id="1569628"/>
    <lineage>
        <taxon>Eukaryota</taxon>
        <taxon>Fungi</taxon>
        <taxon>Dikarya</taxon>
        <taxon>Basidiomycota</taxon>
        <taxon>Ustilaginomycotina</taxon>
        <taxon>Exobasidiomycetes</taxon>
        <taxon>Microstromatales</taxon>
        <taxon>Microstromatales incertae sedis</taxon>
        <taxon>Jaminaea</taxon>
    </lineage>
</organism>
<keyword evidence="4 5" id="KW-0472">Membrane</keyword>
<dbReference type="GO" id="GO:0022857">
    <property type="term" value="F:transmembrane transporter activity"/>
    <property type="evidence" value="ECO:0007669"/>
    <property type="project" value="InterPro"/>
</dbReference>
<evidence type="ECO:0000313" key="7">
    <source>
        <dbReference type="Proteomes" id="UP000245884"/>
    </source>
</evidence>
<gene>
    <name evidence="6" type="ORF">BDZ90DRAFT_246643</name>
</gene>
<accession>A0A316UMS9</accession>
<dbReference type="GO" id="GO:0005886">
    <property type="term" value="C:plasma membrane"/>
    <property type="evidence" value="ECO:0007669"/>
    <property type="project" value="TreeGrafter"/>
</dbReference>
<dbReference type="RefSeq" id="XP_025361152.1">
    <property type="nucleotide sequence ID" value="XM_025507567.1"/>
</dbReference>
<dbReference type="SUPFAM" id="SSF103473">
    <property type="entry name" value="MFS general substrate transporter"/>
    <property type="match status" value="2"/>
</dbReference>
<feature type="transmembrane region" description="Helical" evidence="5">
    <location>
        <begin position="417"/>
        <end position="438"/>
    </location>
</feature>
<dbReference type="InterPro" id="IPR011701">
    <property type="entry name" value="MFS"/>
</dbReference>
<evidence type="ECO:0000256" key="3">
    <source>
        <dbReference type="ARBA" id="ARBA00022989"/>
    </source>
</evidence>
<dbReference type="Proteomes" id="UP000245884">
    <property type="component" value="Unassembled WGS sequence"/>
</dbReference>